<dbReference type="Gene3D" id="2.60.120.10">
    <property type="entry name" value="Jelly Rolls"/>
    <property type="match status" value="1"/>
</dbReference>
<feature type="binding site" evidence="12">
    <location>
        <position position="331"/>
    </location>
    <ligand>
        <name>Fe cation</name>
        <dbReference type="ChEBI" id="CHEBI:24875"/>
    </ligand>
</feature>
<evidence type="ECO:0000256" key="8">
    <source>
        <dbReference type="ARBA" id="ARBA00023002"/>
    </source>
</evidence>
<keyword evidence="6" id="KW-0828">Tyrosine catabolism</keyword>
<dbReference type="Pfam" id="PF04209">
    <property type="entry name" value="HgmA_C"/>
    <property type="match status" value="1"/>
</dbReference>
<dbReference type="PANTHER" id="PTHR11056:SF0">
    <property type="entry name" value="HOMOGENTISATE 1,2-DIOXYGENASE"/>
    <property type="match status" value="1"/>
</dbReference>
<organism evidence="15 16">
    <name type="scientific">Gibberella intermedia</name>
    <name type="common">Bulb rot disease fungus</name>
    <name type="synonym">Fusarium proliferatum</name>
    <dbReference type="NCBI Taxonomy" id="948311"/>
    <lineage>
        <taxon>Eukaryota</taxon>
        <taxon>Fungi</taxon>
        <taxon>Dikarya</taxon>
        <taxon>Ascomycota</taxon>
        <taxon>Pezizomycotina</taxon>
        <taxon>Sordariomycetes</taxon>
        <taxon>Hypocreomycetidae</taxon>
        <taxon>Hypocreales</taxon>
        <taxon>Nectriaceae</taxon>
        <taxon>Fusarium</taxon>
        <taxon>Fusarium fujikuroi species complex</taxon>
    </lineage>
</organism>
<feature type="domain" description="Homogentisate 1,2-dioxygenase N-terminal" evidence="14">
    <location>
        <begin position="7"/>
        <end position="269"/>
    </location>
</feature>
<keyword evidence="5 12" id="KW-0479">Metal-binding</keyword>
<comment type="caution">
    <text evidence="15">The sequence shown here is derived from an EMBL/GenBank/DDBJ whole genome shotgun (WGS) entry which is preliminary data.</text>
</comment>
<dbReference type="GO" id="GO:0004411">
    <property type="term" value="F:homogentisate 1,2-dioxygenase activity"/>
    <property type="evidence" value="ECO:0007669"/>
    <property type="project" value="UniProtKB-EC"/>
</dbReference>
<comment type="similarity">
    <text evidence="3">Belongs to the homogentisate dioxygenase family.</text>
</comment>
<feature type="binding site" evidence="12">
    <location>
        <position position="325"/>
    </location>
    <ligand>
        <name>Fe cation</name>
        <dbReference type="ChEBI" id="CHEBI:24875"/>
    </ligand>
</feature>
<dbReference type="HAMAP" id="MF_00334">
    <property type="entry name" value="Homogentis_dioxygen"/>
    <property type="match status" value="1"/>
</dbReference>
<feature type="binding site" evidence="12">
    <location>
        <position position="361"/>
    </location>
    <ligand>
        <name>homogentisate</name>
        <dbReference type="ChEBI" id="CHEBI:16169"/>
    </ligand>
</feature>
<evidence type="ECO:0000256" key="2">
    <source>
        <dbReference type="ARBA" id="ARBA00004704"/>
    </source>
</evidence>
<dbReference type="GO" id="GO:0006572">
    <property type="term" value="P:L-tyrosine catabolic process"/>
    <property type="evidence" value="ECO:0007669"/>
    <property type="project" value="UniProtKB-KW"/>
</dbReference>
<keyword evidence="8" id="KW-0560">Oxidoreductase</keyword>
<dbReference type="GO" id="GO:0046872">
    <property type="term" value="F:metal ion binding"/>
    <property type="evidence" value="ECO:0007669"/>
    <property type="project" value="UniProtKB-KW"/>
</dbReference>
<dbReference type="InterPro" id="IPR005708">
    <property type="entry name" value="Homogentis_dOase"/>
</dbReference>
<name>A0A420RU40_GIBIN</name>
<sequence>MTEPQPAYQTGMCNEFATEALPGALPHGRNSPQRAPYGLYAEQLSGTAFTAPRHANRRAWLYRIRPSTLHHPFALVDAGRWTSRAGDGPVTPNQLRWDPLPMPERPTDFIEGMTTMACNASCAVHLYAANRSMETRFLYDADAELLLVPQAGRLELATEMGRLQLEPQEIAVIPRGVRFQVRLLDAQARGYVCENFGAALKLPDLGVIGSNGLANPRDFCTPVAAYEDREGDFELVARFQGNLWSARIGHSPLDVVAWHGNHAPYKYDLRRFNTIGSISYDHPDPSIFLVLQSVSDTPGVDTIDFVVFPPRILVAQNTFRPPWYHRNVASEFMGLIHGAYDAKAEGFVPGGASLHNCMSAHGPDADTFAKASAADTSRPDYLTETMAFMFESCDVFRPTTFALETAQLQEDYFRCWQNLGKHFDPARP</sequence>
<evidence type="ECO:0000256" key="1">
    <source>
        <dbReference type="ARBA" id="ARBA00001962"/>
    </source>
</evidence>
<evidence type="ECO:0000256" key="5">
    <source>
        <dbReference type="ARBA" id="ARBA00022723"/>
    </source>
</evidence>
<dbReference type="FunFam" id="2.60.120.10:FF:000034">
    <property type="entry name" value="Homogentisate 1,2-dioxygenase"/>
    <property type="match status" value="1"/>
</dbReference>
<dbReference type="InterPro" id="IPR022950">
    <property type="entry name" value="Homogentis_dOase_bac"/>
</dbReference>
<evidence type="ECO:0000256" key="3">
    <source>
        <dbReference type="ARBA" id="ARBA00007757"/>
    </source>
</evidence>
<dbReference type="PANTHER" id="PTHR11056">
    <property type="entry name" value="HOMOGENTISATE 1,2-DIOXYGENASE"/>
    <property type="match status" value="1"/>
</dbReference>
<dbReference type="UniPathway" id="UPA00139">
    <property type="reaction ID" value="UER00339"/>
</dbReference>
<comment type="cofactor">
    <cofactor evidence="1 12">
        <name>Fe cation</name>
        <dbReference type="ChEBI" id="CHEBI:24875"/>
    </cofactor>
</comment>
<dbReference type="EMBL" id="MRDB01000166">
    <property type="protein sequence ID" value="RKL20534.1"/>
    <property type="molecule type" value="Genomic_DNA"/>
</dbReference>
<protein>
    <recommendedName>
        <fullName evidence="4">homogentisate 1,2-dioxygenase</fullName>
        <ecNumber evidence="4">1.13.11.5</ecNumber>
    </recommendedName>
</protein>
<evidence type="ECO:0000256" key="12">
    <source>
        <dbReference type="PIRSR" id="PIRSR605708-2"/>
    </source>
</evidence>
<dbReference type="GO" id="GO:0006559">
    <property type="term" value="P:L-phenylalanine catabolic process"/>
    <property type="evidence" value="ECO:0007669"/>
    <property type="project" value="UniProtKB-UniPathway"/>
</dbReference>
<dbReference type="InterPro" id="IPR046451">
    <property type="entry name" value="HgmA_C"/>
</dbReference>
<evidence type="ECO:0000256" key="9">
    <source>
        <dbReference type="ARBA" id="ARBA00023004"/>
    </source>
</evidence>
<evidence type="ECO:0000259" key="13">
    <source>
        <dbReference type="Pfam" id="PF04209"/>
    </source>
</evidence>
<dbReference type="GO" id="GO:0005737">
    <property type="term" value="C:cytoplasm"/>
    <property type="evidence" value="ECO:0007669"/>
    <property type="project" value="TreeGrafter"/>
</dbReference>
<evidence type="ECO:0000259" key="14">
    <source>
        <dbReference type="Pfam" id="PF20510"/>
    </source>
</evidence>
<feature type="binding site" evidence="12">
    <location>
        <position position="340"/>
    </location>
    <ligand>
        <name>homogentisate</name>
        <dbReference type="ChEBI" id="CHEBI:16169"/>
    </ligand>
</feature>
<comment type="pathway">
    <text evidence="2">Amino-acid degradation; L-phenylalanine degradation; acetoacetate and fumarate from L-phenylalanine: step 4/6.</text>
</comment>
<dbReference type="AlphaFoldDB" id="A0A420RU40"/>
<dbReference type="EC" id="1.13.11.5" evidence="4"/>
<feature type="binding site" evidence="12">
    <location>
        <position position="361"/>
    </location>
    <ligand>
        <name>Fe cation</name>
        <dbReference type="ChEBI" id="CHEBI:24875"/>
    </ligand>
</feature>
<gene>
    <name evidence="15" type="ORF">BFJ72_g15039</name>
</gene>
<dbReference type="InterPro" id="IPR014710">
    <property type="entry name" value="RmlC-like_jellyroll"/>
</dbReference>
<dbReference type="SUPFAM" id="SSF51182">
    <property type="entry name" value="RmlC-like cupins"/>
    <property type="match status" value="1"/>
</dbReference>
<keyword evidence="10" id="KW-0585">Phenylalanine catabolism</keyword>
<feature type="active site" description="Proton acceptor" evidence="11">
    <location>
        <position position="282"/>
    </location>
</feature>
<dbReference type="Proteomes" id="UP000283569">
    <property type="component" value="Unassembled WGS sequence"/>
</dbReference>
<reference evidence="15 16" key="1">
    <citation type="journal article" date="2018" name="Sci. Rep.">
        <title>Characterisation of pathogen-specific regions and novel effector candidates in Fusarium oxysporum f. sp. cepae.</title>
        <authorList>
            <person name="Armitage A.D."/>
            <person name="Taylor A."/>
            <person name="Sobczyk M.K."/>
            <person name="Baxter L."/>
            <person name="Greenfield B.P."/>
            <person name="Bates H.J."/>
            <person name="Wilson F."/>
            <person name="Jackson A.C."/>
            <person name="Ott S."/>
            <person name="Harrison R.J."/>
            <person name="Clarkson J.P."/>
        </authorList>
    </citation>
    <scope>NUCLEOTIDE SEQUENCE [LARGE SCALE GENOMIC DNA]</scope>
    <source>
        <strain evidence="15 16">Fp_A8</strain>
    </source>
</reference>
<evidence type="ECO:0000256" key="10">
    <source>
        <dbReference type="ARBA" id="ARBA00023232"/>
    </source>
</evidence>
<evidence type="ECO:0000256" key="11">
    <source>
        <dbReference type="PIRSR" id="PIRSR605708-1"/>
    </source>
</evidence>
<dbReference type="InterPro" id="IPR011051">
    <property type="entry name" value="RmlC_Cupin_sf"/>
</dbReference>
<dbReference type="InterPro" id="IPR046452">
    <property type="entry name" value="HgmA_N"/>
</dbReference>
<dbReference type="CDD" id="cd07000">
    <property type="entry name" value="cupin_HGO_N"/>
    <property type="match status" value="1"/>
</dbReference>
<dbReference type="Pfam" id="PF20510">
    <property type="entry name" value="HgmA_N"/>
    <property type="match status" value="1"/>
</dbReference>
<evidence type="ECO:0000313" key="16">
    <source>
        <dbReference type="Proteomes" id="UP000283569"/>
    </source>
</evidence>
<evidence type="ECO:0000256" key="6">
    <source>
        <dbReference type="ARBA" id="ARBA00022878"/>
    </source>
</evidence>
<evidence type="ECO:0000313" key="15">
    <source>
        <dbReference type="EMBL" id="RKL20534.1"/>
    </source>
</evidence>
<proteinExistence type="inferred from homology"/>
<keyword evidence="7 15" id="KW-0223">Dioxygenase</keyword>
<keyword evidence="9 12" id="KW-0408">Iron</keyword>
<dbReference type="NCBIfam" id="TIGR01015">
    <property type="entry name" value="hmgA"/>
    <property type="match status" value="1"/>
</dbReference>
<accession>A0A420RU40</accession>
<evidence type="ECO:0000256" key="4">
    <source>
        <dbReference type="ARBA" id="ARBA00013127"/>
    </source>
</evidence>
<feature type="domain" description="Homogentisate 1,2-dioxygenase C-terminal" evidence="13">
    <location>
        <begin position="270"/>
        <end position="423"/>
    </location>
</feature>
<evidence type="ECO:0000256" key="7">
    <source>
        <dbReference type="ARBA" id="ARBA00022964"/>
    </source>
</evidence>